<accession>A0A501WV84</accession>
<evidence type="ECO:0000256" key="3">
    <source>
        <dbReference type="ARBA" id="ARBA00022692"/>
    </source>
</evidence>
<dbReference type="NCBIfam" id="NF008930">
    <property type="entry name" value="PRK12287.1"/>
    <property type="match status" value="1"/>
</dbReference>
<keyword evidence="3 6" id="KW-0812">Transmembrane</keyword>
<dbReference type="InterPro" id="IPR002549">
    <property type="entry name" value="AI-2E-like"/>
</dbReference>
<evidence type="ECO:0000256" key="5">
    <source>
        <dbReference type="ARBA" id="ARBA00023136"/>
    </source>
</evidence>
<comment type="subcellular location">
    <subcellularLocation>
        <location evidence="1">Membrane</location>
        <topology evidence="1">Multi-pass membrane protein</topology>
    </subcellularLocation>
</comment>
<evidence type="ECO:0000256" key="6">
    <source>
        <dbReference type="SAM" id="Phobius"/>
    </source>
</evidence>
<sequence>MSEQHKGTQWLIGFAAFVVIIAGLKAASQVVVPFMLSVFIAIICAPLMSALRARHVPTGLAVLLVVLIIVVGLGSVGMLVGSSLDDFYKQMPFYKQRFAAEMSNIITWLNGLGVQLSTEQIRSHIDPSSLMQLFANTLASLGGVLTNLVLVVITVVFILFEAAELPKKLSIALEDASKSMQTAEHFIATVNRYLVIKTLVSIGTGVLITAWLWVLGVDFPILWGVCAFMLNFVPNIGSIIAALPAVMLAFVQLGLFSAGLTALGFLVVNLVMGNMIEPRYMGRGLGLSTLVVFLSLLLWGWVFGPVGMLLSIPLTIILKIALEENPRTRWLAIMIDSSPKQR</sequence>
<name>A0A501WV84_9GAMM</name>
<feature type="transmembrane region" description="Helical" evidence="6">
    <location>
        <begin position="138"/>
        <end position="160"/>
    </location>
</feature>
<feature type="transmembrane region" description="Helical" evidence="6">
    <location>
        <begin position="60"/>
        <end position="84"/>
    </location>
</feature>
<comment type="caution">
    <text evidence="7">The sequence shown here is derived from an EMBL/GenBank/DDBJ whole genome shotgun (WGS) entry which is preliminary data.</text>
</comment>
<feature type="transmembrane region" description="Helical" evidence="6">
    <location>
        <begin position="296"/>
        <end position="322"/>
    </location>
</feature>
<evidence type="ECO:0000256" key="2">
    <source>
        <dbReference type="ARBA" id="ARBA00009773"/>
    </source>
</evidence>
<keyword evidence="4 6" id="KW-1133">Transmembrane helix</keyword>
<dbReference type="RefSeq" id="WP_140588221.1">
    <property type="nucleotide sequence ID" value="NZ_VFRR01000012.1"/>
</dbReference>
<evidence type="ECO:0000256" key="4">
    <source>
        <dbReference type="ARBA" id="ARBA00022989"/>
    </source>
</evidence>
<keyword evidence="5 6" id="KW-0472">Membrane</keyword>
<feature type="transmembrane region" description="Helical" evidence="6">
    <location>
        <begin position="30"/>
        <end position="48"/>
    </location>
</feature>
<protein>
    <submittedName>
        <fullName evidence="7">AI-2E family transporter</fullName>
    </submittedName>
</protein>
<organism evidence="7 8">
    <name type="scientific">Maribrevibacterium harenarium</name>
    <dbReference type="NCBI Taxonomy" id="2589817"/>
    <lineage>
        <taxon>Bacteria</taxon>
        <taxon>Pseudomonadati</taxon>
        <taxon>Pseudomonadota</taxon>
        <taxon>Gammaproteobacteria</taxon>
        <taxon>Oceanospirillales</taxon>
        <taxon>Oceanospirillaceae</taxon>
        <taxon>Maribrevibacterium</taxon>
    </lineage>
</organism>
<feature type="transmembrane region" description="Helical" evidence="6">
    <location>
        <begin position="253"/>
        <end position="276"/>
    </location>
</feature>
<dbReference type="EMBL" id="VFRR01000012">
    <property type="protein sequence ID" value="TPE52320.1"/>
    <property type="molecule type" value="Genomic_DNA"/>
</dbReference>
<feature type="transmembrane region" description="Helical" evidence="6">
    <location>
        <begin position="221"/>
        <end position="246"/>
    </location>
</feature>
<dbReference type="GO" id="GO:0016020">
    <property type="term" value="C:membrane"/>
    <property type="evidence" value="ECO:0007669"/>
    <property type="project" value="UniProtKB-SubCell"/>
</dbReference>
<feature type="transmembrane region" description="Helical" evidence="6">
    <location>
        <begin position="7"/>
        <end position="24"/>
    </location>
</feature>
<feature type="transmembrane region" description="Helical" evidence="6">
    <location>
        <begin position="194"/>
        <end position="215"/>
    </location>
</feature>
<dbReference type="PANTHER" id="PTHR21716:SF64">
    <property type="entry name" value="AI-2 TRANSPORT PROTEIN TQSA"/>
    <property type="match status" value="1"/>
</dbReference>
<reference evidence="7 8" key="1">
    <citation type="submission" date="2019-06" db="EMBL/GenBank/DDBJ databases">
        <title>A novel bacterium of genus Marinomonas, isolated from coastal sand.</title>
        <authorList>
            <person name="Huang H."/>
            <person name="Mo K."/>
            <person name="Hu Y."/>
        </authorList>
    </citation>
    <scope>NUCLEOTIDE SEQUENCE [LARGE SCALE GENOMIC DNA]</scope>
    <source>
        <strain evidence="7 8">HB171799</strain>
    </source>
</reference>
<dbReference type="AlphaFoldDB" id="A0A501WV84"/>
<gene>
    <name evidence="7" type="ORF">FJM67_07730</name>
</gene>
<dbReference type="OrthoDB" id="9799225at2"/>
<dbReference type="Proteomes" id="UP000315901">
    <property type="component" value="Unassembled WGS sequence"/>
</dbReference>
<evidence type="ECO:0000313" key="8">
    <source>
        <dbReference type="Proteomes" id="UP000315901"/>
    </source>
</evidence>
<comment type="similarity">
    <text evidence="2">Belongs to the autoinducer-2 exporter (AI-2E) (TC 2.A.86) family.</text>
</comment>
<keyword evidence="8" id="KW-1185">Reference proteome</keyword>
<dbReference type="Pfam" id="PF01594">
    <property type="entry name" value="AI-2E_transport"/>
    <property type="match status" value="1"/>
</dbReference>
<dbReference type="GO" id="GO:0055085">
    <property type="term" value="P:transmembrane transport"/>
    <property type="evidence" value="ECO:0007669"/>
    <property type="project" value="TreeGrafter"/>
</dbReference>
<evidence type="ECO:0000256" key="1">
    <source>
        <dbReference type="ARBA" id="ARBA00004141"/>
    </source>
</evidence>
<dbReference type="PANTHER" id="PTHR21716">
    <property type="entry name" value="TRANSMEMBRANE PROTEIN"/>
    <property type="match status" value="1"/>
</dbReference>
<proteinExistence type="inferred from homology"/>
<evidence type="ECO:0000313" key="7">
    <source>
        <dbReference type="EMBL" id="TPE52320.1"/>
    </source>
</evidence>